<dbReference type="AlphaFoldDB" id="A0A1C7LT97"/>
<dbReference type="OMA" id="IDEHVDY"/>
<sequence>MKSSRRKGTSFLSKSVKVRYGGMVGSPVITETHRLSDAHKRRAEALKARRAHIDAMSFQDRQAMMDIDPEFNDDGDGPPDPLFCSLPPGEEAMFMSHAGGEEQLCRDIFETVNGDRKRKDTRTRRDRTLLRNKEWEGQLADLVQAYMDWKAGRNCHASDSDVPGWDMFVVHFFDNSVVRFYPLSSTAHINETLVRHGYLGTAPRSPTVALSFQVLEAYRQLHRVCPRLGVQGMARALCHLHSDESSLKFSFLVTMDGNSSLKLVDDVFRGGIARTDDRTGRTDIWISPEEVNRFKDEVKHHRQQQQPASPSGQALNPSIDNNDDDSWLDVDIGDDPSEPTTICVERWRNAGPEARKKMFALFAVTGVGELMKYPLAIIDKLIDVYGSNVKIGYDIYCAFAKTLASSFLNERVTSVGISGVVPAFHGHSHNRGCQLYWHPLYMDGVGKEDFEGCERLFSESNALASGKFIFNNYQQALGIIKEGTRALRTFSQELKTNEADYERYLEQERAYLRSLQSEPPEVELTVEYLKALRRYQLATQKSAAAKVDYERLSVSTAGLDEKAIKKIKTLYRTTLQRQQNTEEEIFVLEDELAEVRRRDYRIALDNLERLIVQRLFELTKLGMSGVGYKMREKIGKALKARTEAIRKALAEYNMRAAALSPPRPQLSWNEVMEMVSLAEFDILRDARQDIRSLPWAQRPNREAMNTYFNVKRAREELTRLNIEINRLFTSMIDEHVDYYRAISACCVTDPSLASELSVRWQLRDCIHEKIADILYRTSCLRGFSGRIHHGRRVGRDVSLIAEVPLPRWAMHTGANVSRDVDDDQDEDGGIPGTTNEEDAHNLVQFFDNLGISAPAM</sequence>
<proteinExistence type="predicted"/>
<evidence type="ECO:0000313" key="2">
    <source>
        <dbReference type="EMBL" id="OBZ67902.1"/>
    </source>
</evidence>
<feature type="compositionally biased region" description="Low complexity" evidence="1">
    <location>
        <begin position="304"/>
        <end position="320"/>
    </location>
</feature>
<comment type="caution">
    <text evidence="2">The sequence shown here is derived from an EMBL/GenBank/DDBJ whole genome shotgun (WGS) entry which is preliminary data.</text>
</comment>
<dbReference type="Proteomes" id="UP000092993">
    <property type="component" value="Unassembled WGS sequence"/>
</dbReference>
<gene>
    <name evidence="2" type="ORF">A0H81_12134</name>
</gene>
<feature type="region of interest" description="Disordered" evidence="1">
    <location>
        <begin position="297"/>
        <end position="320"/>
    </location>
</feature>
<keyword evidence="3" id="KW-1185">Reference proteome</keyword>
<evidence type="ECO:0000256" key="1">
    <source>
        <dbReference type="SAM" id="MobiDB-lite"/>
    </source>
</evidence>
<dbReference type="PANTHER" id="PTHR33096:SF1">
    <property type="entry name" value="CXC1-LIKE CYSTEINE CLUSTER ASSOCIATED WITH KDZ TRANSPOSASES DOMAIN-CONTAINING PROTEIN"/>
    <property type="match status" value="1"/>
</dbReference>
<accession>A0A1C7LT97</accession>
<feature type="region of interest" description="Disordered" evidence="1">
    <location>
        <begin position="814"/>
        <end position="836"/>
    </location>
</feature>
<evidence type="ECO:0000313" key="3">
    <source>
        <dbReference type="Proteomes" id="UP000092993"/>
    </source>
</evidence>
<reference evidence="2 3" key="1">
    <citation type="submission" date="2016-03" db="EMBL/GenBank/DDBJ databases">
        <title>Whole genome sequencing of Grifola frondosa 9006-11.</title>
        <authorList>
            <person name="Min B."/>
            <person name="Park H."/>
            <person name="Kim J.-G."/>
            <person name="Cho H."/>
            <person name="Oh Y.-L."/>
            <person name="Kong W.-S."/>
            <person name="Choi I.-G."/>
        </authorList>
    </citation>
    <scope>NUCLEOTIDE SEQUENCE [LARGE SCALE GENOMIC DNA]</scope>
    <source>
        <strain evidence="2 3">9006-11</strain>
    </source>
</reference>
<evidence type="ECO:0008006" key="4">
    <source>
        <dbReference type="Google" id="ProtNLM"/>
    </source>
</evidence>
<dbReference type="Pfam" id="PF18758">
    <property type="entry name" value="KDZ"/>
    <property type="match status" value="1"/>
</dbReference>
<protein>
    <recommendedName>
        <fullName evidence="4">CxC1-like cysteine cluster associated with KDZ transposases domain-containing protein</fullName>
    </recommendedName>
</protein>
<dbReference type="InterPro" id="IPR040521">
    <property type="entry name" value="KDZ"/>
</dbReference>
<dbReference type="OrthoDB" id="3251205at2759"/>
<dbReference type="PANTHER" id="PTHR33096">
    <property type="entry name" value="CXC2 DOMAIN-CONTAINING PROTEIN"/>
    <property type="match status" value="1"/>
</dbReference>
<name>A0A1C7LT97_GRIFR</name>
<organism evidence="2 3">
    <name type="scientific">Grifola frondosa</name>
    <name type="common">Maitake</name>
    <name type="synonym">Polyporus frondosus</name>
    <dbReference type="NCBI Taxonomy" id="5627"/>
    <lineage>
        <taxon>Eukaryota</taxon>
        <taxon>Fungi</taxon>
        <taxon>Dikarya</taxon>
        <taxon>Basidiomycota</taxon>
        <taxon>Agaricomycotina</taxon>
        <taxon>Agaricomycetes</taxon>
        <taxon>Polyporales</taxon>
        <taxon>Grifolaceae</taxon>
        <taxon>Grifola</taxon>
    </lineage>
</organism>
<dbReference type="EMBL" id="LUGG01000023">
    <property type="protein sequence ID" value="OBZ67902.1"/>
    <property type="molecule type" value="Genomic_DNA"/>
</dbReference>